<evidence type="ECO:0000256" key="2">
    <source>
        <dbReference type="ARBA" id="ARBA00022448"/>
    </source>
</evidence>
<evidence type="ECO:0000313" key="9">
    <source>
        <dbReference type="EMBL" id="MBO1329108.1"/>
    </source>
</evidence>
<sequence length="260" mass="27669">MKARFAPLWPSIWHVRGTVLPALLLLVWVWLSHHGVTGRYIFVPVSDILAGAAATMRSGELPESIIASLARAGAGLFIGTVSGVALGCLLGLSRSAERLIGPVFSAVRQVPVIGLVPLVSLWFGNGESAKLLVVSLAAFYPMAIASHGGVRQTDPRYLAVAEIYGVSGWPRLRDVVLPSAMPAIFTGFMQAVVFVWISTIGAELLFSPAAGLGAMMANAQAAFHTNIVLFCVLVIGVLGYLIDALVVLTARLTLKWRNVR</sequence>
<dbReference type="SUPFAM" id="SSF161098">
    <property type="entry name" value="MetI-like"/>
    <property type="match status" value="1"/>
</dbReference>
<feature type="transmembrane region" description="Helical" evidence="7">
    <location>
        <begin position="12"/>
        <end position="31"/>
    </location>
</feature>
<keyword evidence="6 7" id="KW-0472">Membrane</keyword>
<feature type="transmembrane region" description="Helical" evidence="7">
    <location>
        <begin position="227"/>
        <end position="250"/>
    </location>
</feature>
<name>A0ABS3LP11_9PROT</name>
<evidence type="ECO:0000256" key="1">
    <source>
        <dbReference type="ARBA" id="ARBA00004651"/>
    </source>
</evidence>
<reference evidence="9 10" key="1">
    <citation type="submission" date="2021-03" db="EMBL/GenBank/DDBJ databases">
        <title>The complete genome sequence of Acetobacter suratthaniensis TBRC 1719.</title>
        <authorList>
            <person name="Charoenyingcharoen P."/>
            <person name="Yukphan P."/>
        </authorList>
    </citation>
    <scope>NUCLEOTIDE SEQUENCE [LARGE SCALE GENOMIC DNA]</scope>
    <source>
        <strain evidence="9 10">TBRC 1719</strain>
    </source>
</reference>
<protein>
    <submittedName>
        <fullName evidence="9">ABC transporter permease</fullName>
    </submittedName>
</protein>
<comment type="similarity">
    <text evidence="7">Belongs to the binding-protein-dependent transport system permease family.</text>
</comment>
<dbReference type="CDD" id="cd06261">
    <property type="entry name" value="TM_PBP2"/>
    <property type="match status" value="1"/>
</dbReference>
<evidence type="ECO:0000259" key="8">
    <source>
        <dbReference type="PROSITE" id="PS50928"/>
    </source>
</evidence>
<keyword evidence="10" id="KW-1185">Reference proteome</keyword>
<feature type="transmembrane region" description="Helical" evidence="7">
    <location>
        <begin position="204"/>
        <end position="221"/>
    </location>
</feature>
<dbReference type="EMBL" id="JAFVMG010000014">
    <property type="protein sequence ID" value="MBO1329108.1"/>
    <property type="molecule type" value="Genomic_DNA"/>
</dbReference>
<dbReference type="Pfam" id="PF00528">
    <property type="entry name" value="BPD_transp_1"/>
    <property type="match status" value="1"/>
</dbReference>
<keyword evidence="5 7" id="KW-1133">Transmembrane helix</keyword>
<comment type="subcellular location">
    <subcellularLocation>
        <location evidence="1 7">Cell membrane</location>
        <topology evidence="1 7">Multi-pass membrane protein</topology>
    </subcellularLocation>
</comment>
<dbReference type="InterPro" id="IPR000515">
    <property type="entry name" value="MetI-like"/>
</dbReference>
<dbReference type="Gene3D" id="1.10.3720.10">
    <property type="entry name" value="MetI-like"/>
    <property type="match status" value="1"/>
</dbReference>
<evidence type="ECO:0000256" key="4">
    <source>
        <dbReference type="ARBA" id="ARBA00022692"/>
    </source>
</evidence>
<feature type="transmembrane region" description="Helical" evidence="7">
    <location>
        <begin position="99"/>
        <end position="124"/>
    </location>
</feature>
<feature type="transmembrane region" description="Helical" evidence="7">
    <location>
        <begin position="68"/>
        <end position="93"/>
    </location>
</feature>
<keyword evidence="4 7" id="KW-0812">Transmembrane</keyword>
<dbReference type="Proteomes" id="UP000664399">
    <property type="component" value="Unassembled WGS sequence"/>
</dbReference>
<evidence type="ECO:0000256" key="6">
    <source>
        <dbReference type="ARBA" id="ARBA00023136"/>
    </source>
</evidence>
<proteinExistence type="inferred from homology"/>
<organism evidence="9 10">
    <name type="scientific">Acetobacter suratthaniensis</name>
    <dbReference type="NCBI Taxonomy" id="1502841"/>
    <lineage>
        <taxon>Bacteria</taxon>
        <taxon>Pseudomonadati</taxon>
        <taxon>Pseudomonadota</taxon>
        <taxon>Alphaproteobacteria</taxon>
        <taxon>Acetobacterales</taxon>
        <taxon>Acetobacteraceae</taxon>
        <taxon>Acetobacter</taxon>
    </lineage>
</organism>
<dbReference type="PANTHER" id="PTHR30151:SF38">
    <property type="entry name" value="ALIPHATIC SULFONATES TRANSPORT PERMEASE PROTEIN SSUC-RELATED"/>
    <property type="match status" value="1"/>
</dbReference>
<evidence type="ECO:0000256" key="3">
    <source>
        <dbReference type="ARBA" id="ARBA00022475"/>
    </source>
</evidence>
<dbReference type="PROSITE" id="PS50928">
    <property type="entry name" value="ABC_TM1"/>
    <property type="match status" value="1"/>
</dbReference>
<dbReference type="PANTHER" id="PTHR30151">
    <property type="entry name" value="ALKANE SULFONATE ABC TRANSPORTER-RELATED, MEMBRANE SUBUNIT"/>
    <property type="match status" value="1"/>
</dbReference>
<feature type="transmembrane region" description="Helical" evidence="7">
    <location>
        <begin position="131"/>
        <end position="150"/>
    </location>
</feature>
<accession>A0ABS3LP11</accession>
<dbReference type="InterPro" id="IPR035906">
    <property type="entry name" value="MetI-like_sf"/>
</dbReference>
<keyword evidence="3" id="KW-1003">Cell membrane</keyword>
<comment type="caution">
    <text evidence="9">The sequence shown here is derived from an EMBL/GenBank/DDBJ whole genome shotgun (WGS) entry which is preliminary data.</text>
</comment>
<evidence type="ECO:0000256" key="5">
    <source>
        <dbReference type="ARBA" id="ARBA00022989"/>
    </source>
</evidence>
<keyword evidence="2 7" id="KW-0813">Transport</keyword>
<dbReference type="RefSeq" id="WP_207854975.1">
    <property type="nucleotide sequence ID" value="NZ_JAFVMG010000014.1"/>
</dbReference>
<evidence type="ECO:0000313" key="10">
    <source>
        <dbReference type="Proteomes" id="UP000664399"/>
    </source>
</evidence>
<gene>
    <name evidence="9" type="ORF">J2D75_11565</name>
</gene>
<evidence type="ECO:0000256" key="7">
    <source>
        <dbReference type="RuleBase" id="RU363032"/>
    </source>
</evidence>
<feature type="domain" description="ABC transmembrane type-1" evidence="8">
    <location>
        <begin position="65"/>
        <end position="246"/>
    </location>
</feature>